<dbReference type="Pfam" id="PF01148">
    <property type="entry name" value="CTP_transf_1"/>
    <property type="match status" value="1"/>
</dbReference>
<protein>
    <submittedName>
        <fullName evidence="2">Phosphatidate cytidylyltransferase</fullName>
    </submittedName>
</protein>
<evidence type="ECO:0000256" key="1">
    <source>
        <dbReference type="SAM" id="Phobius"/>
    </source>
</evidence>
<accession>A0A1B7M0C9</accession>
<dbReference type="PANTHER" id="PTHR43535:SF1">
    <property type="entry name" value="PHOSPHATIDATE CYTIDYLYLTRANSFERASE"/>
    <property type="match status" value="1"/>
</dbReference>
<feature type="transmembrane region" description="Helical" evidence="1">
    <location>
        <begin position="121"/>
        <end position="140"/>
    </location>
</feature>
<name>A0A1B7M0C9_9MICC</name>
<feature type="transmembrane region" description="Helical" evidence="1">
    <location>
        <begin position="98"/>
        <end position="115"/>
    </location>
</feature>
<dbReference type="RefSeq" id="WP_043057622.1">
    <property type="nucleotide sequence ID" value="NZ_LXEY01000016.1"/>
</dbReference>
<feature type="transmembrane region" description="Helical" evidence="1">
    <location>
        <begin position="239"/>
        <end position="257"/>
    </location>
</feature>
<feature type="transmembrane region" description="Helical" evidence="1">
    <location>
        <begin position="198"/>
        <end position="218"/>
    </location>
</feature>
<dbReference type="GO" id="GO:0016779">
    <property type="term" value="F:nucleotidyltransferase activity"/>
    <property type="evidence" value="ECO:0007669"/>
    <property type="project" value="UniProtKB-KW"/>
</dbReference>
<reference evidence="2 3" key="1">
    <citation type="submission" date="2016-04" db="EMBL/GenBank/DDBJ databases">
        <title>First whole genome shotgun sequence of the bacterium Enteractinococcus sp. strain UASWS1574.</title>
        <authorList>
            <person name="Crovadore J."/>
            <person name="Chablais R."/>
            <person name="Lefort F."/>
        </authorList>
    </citation>
    <scope>NUCLEOTIDE SEQUENCE [LARGE SCALE GENOMIC DNA]</scope>
    <source>
        <strain evidence="2 3">UASWS1574</strain>
    </source>
</reference>
<feature type="transmembrane region" description="Helical" evidence="1">
    <location>
        <begin position="12"/>
        <end position="32"/>
    </location>
</feature>
<dbReference type="EMBL" id="LXEY01000016">
    <property type="protein sequence ID" value="OAV61495.1"/>
    <property type="molecule type" value="Genomic_DNA"/>
</dbReference>
<dbReference type="GO" id="GO:0005886">
    <property type="term" value="C:plasma membrane"/>
    <property type="evidence" value="ECO:0007669"/>
    <property type="project" value="TreeGrafter"/>
</dbReference>
<evidence type="ECO:0000313" key="2">
    <source>
        <dbReference type="EMBL" id="OAV61495.1"/>
    </source>
</evidence>
<feature type="transmembrane region" description="Helical" evidence="1">
    <location>
        <begin position="52"/>
        <end position="77"/>
    </location>
</feature>
<keyword evidence="3" id="KW-1185">Reference proteome</keyword>
<comment type="caution">
    <text evidence="2">The sequence shown here is derived from an EMBL/GenBank/DDBJ whole genome shotgun (WGS) entry which is preliminary data.</text>
</comment>
<dbReference type="STRING" id="1837282.A6F49_08600"/>
<evidence type="ECO:0000313" key="3">
    <source>
        <dbReference type="Proteomes" id="UP000078292"/>
    </source>
</evidence>
<dbReference type="GO" id="GO:0009273">
    <property type="term" value="P:peptidoglycan-based cell wall biogenesis"/>
    <property type="evidence" value="ECO:0007669"/>
    <property type="project" value="TreeGrafter"/>
</dbReference>
<keyword evidence="2" id="KW-0548">Nucleotidyltransferase</keyword>
<organism evidence="2 3">
    <name type="scientific">Enteractinococcus helveticum</name>
    <dbReference type="NCBI Taxonomy" id="1837282"/>
    <lineage>
        <taxon>Bacteria</taxon>
        <taxon>Bacillati</taxon>
        <taxon>Actinomycetota</taxon>
        <taxon>Actinomycetes</taxon>
        <taxon>Micrococcales</taxon>
        <taxon>Micrococcaceae</taxon>
    </lineage>
</organism>
<keyword evidence="1" id="KW-0472">Membrane</keyword>
<gene>
    <name evidence="2" type="ORF">A6F49_08600</name>
</gene>
<dbReference type="AlphaFoldDB" id="A0A1B7M0C9"/>
<dbReference type="Proteomes" id="UP000078292">
    <property type="component" value="Unassembled WGS sequence"/>
</dbReference>
<dbReference type="OrthoDB" id="9799199at2"/>
<keyword evidence="1" id="KW-0812">Transmembrane</keyword>
<proteinExistence type="predicted"/>
<keyword evidence="1" id="KW-1133">Transmembrane helix</keyword>
<dbReference type="PANTHER" id="PTHR43535">
    <property type="entry name" value="PHOSPHATIDATE CYTIDYLYLTRANSFERASE"/>
    <property type="match status" value="1"/>
</dbReference>
<feature type="transmembrane region" description="Helical" evidence="1">
    <location>
        <begin position="263"/>
        <end position="283"/>
    </location>
</feature>
<sequence>MIGLFNETVVNLFLGIGGILVLATIVAILLGLRHRGNDSATLKNLNQRIGAWWIMAIGLAVTLLIGETAVIVLFLVLSFLALREFLTIAPTHRSDHKTLVWLVYIIPLINYWFLWEHWYGAFSVLIPVYAFLFLPIRNALVGDTDNFLQRAALIQWALMVCVYAISHVPAIMQLPVMMDVGRQTAEGAPLGSGGAEGALLMLFLVVVVQLSDVFQYIWGKTLGKHPVAPKVSPNKTWEGLVGGVLTATAIGAGLWWITPFTWWQAALLAFVSCLMGFFGGLVMSSIKRDRGVKDFGATIAGHGGIMDRLDSLSFAAPVFFHLVRFFFTT</sequence>
<keyword evidence="2" id="KW-0808">Transferase</keyword>
<feature type="transmembrane region" description="Helical" evidence="1">
    <location>
        <begin position="152"/>
        <end position="178"/>
    </location>
</feature>